<name>A0ABS5R6D4_9HYPH</name>
<protein>
    <submittedName>
        <fullName evidence="2">DUF3096 domain-containing protein</fullName>
    </submittedName>
</protein>
<evidence type="ECO:0000313" key="3">
    <source>
        <dbReference type="Proteomes" id="UP001166585"/>
    </source>
</evidence>
<keyword evidence="1" id="KW-0472">Membrane</keyword>
<sequence>MAVSIIALQPIVALVAGILILVMPRLLAYIVAIYLIFIGVSGLLGTGGLERFGL</sequence>
<feature type="transmembrane region" description="Helical" evidence="1">
    <location>
        <begin position="6"/>
        <end position="22"/>
    </location>
</feature>
<dbReference type="InterPro" id="IPR021446">
    <property type="entry name" value="DUF3096"/>
</dbReference>
<dbReference type="RefSeq" id="WP_213755019.1">
    <property type="nucleotide sequence ID" value="NZ_JAHCQH010000015.1"/>
</dbReference>
<dbReference type="Pfam" id="PF11295">
    <property type="entry name" value="DUF3096"/>
    <property type="match status" value="1"/>
</dbReference>
<evidence type="ECO:0000313" key="2">
    <source>
        <dbReference type="EMBL" id="MBS9477231.1"/>
    </source>
</evidence>
<dbReference type="Proteomes" id="UP001166585">
    <property type="component" value="Unassembled WGS sequence"/>
</dbReference>
<comment type="caution">
    <text evidence="2">The sequence shown here is derived from an EMBL/GenBank/DDBJ whole genome shotgun (WGS) entry which is preliminary data.</text>
</comment>
<feature type="transmembrane region" description="Helical" evidence="1">
    <location>
        <begin position="29"/>
        <end position="49"/>
    </location>
</feature>
<organism evidence="2 3">
    <name type="scientific">Ancylobacter radicis</name>
    <dbReference type="NCBI Taxonomy" id="2836179"/>
    <lineage>
        <taxon>Bacteria</taxon>
        <taxon>Pseudomonadati</taxon>
        <taxon>Pseudomonadota</taxon>
        <taxon>Alphaproteobacteria</taxon>
        <taxon>Hyphomicrobiales</taxon>
        <taxon>Xanthobacteraceae</taxon>
        <taxon>Ancylobacter</taxon>
    </lineage>
</organism>
<keyword evidence="1" id="KW-1133">Transmembrane helix</keyword>
<accession>A0ABS5R6D4</accession>
<keyword evidence="3" id="KW-1185">Reference proteome</keyword>
<dbReference type="EMBL" id="JAHCQH010000015">
    <property type="protein sequence ID" value="MBS9477231.1"/>
    <property type="molecule type" value="Genomic_DNA"/>
</dbReference>
<evidence type="ECO:0000256" key="1">
    <source>
        <dbReference type="SAM" id="Phobius"/>
    </source>
</evidence>
<keyword evidence="1" id="KW-0812">Transmembrane</keyword>
<reference evidence="2" key="1">
    <citation type="submission" date="2021-05" db="EMBL/GenBank/DDBJ databases">
        <authorList>
            <person name="Sun Q."/>
            <person name="Inoue M."/>
        </authorList>
    </citation>
    <scope>NUCLEOTIDE SEQUENCE</scope>
    <source>
        <strain evidence="2">VKM B-3255</strain>
    </source>
</reference>
<proteinExistence type="predicted"/>
<gene>
    <name evidence="2" type="ORF">KIP89_08945</name>
</gene>